<evidence type="ECO:0000256" key="3">
    <source>
        <dbReference type="ARBA" id="ARBA00022801"/>
    </source>
</evidence>
<reference evidence="7 8" key="1">
    <citation type="submission" date="2020-05" db="EMBL/GenBank/DDBJ databases">
        <title>Complete genome sequence of Gemmatimonas greenlandica TET16.</title>
        <authorList>
            <person name="Zeng Y."/>
        </authorList>
    </citation>
    <scope>NUCLEOTIDE SEQUENCE [LARGE SCALE GENOMIC DNA]</scope>
    <source>
        <strain evidence="7 8">TET16</strain>
    </source>
</reference>
<dbReference type="InterPro" id="IPR036866">
    <property type="entry name" value="RibonucZ/Hydroxyglut_hydro"/>
</dbReference>
<dbReference type="NCBIfam" id="NF012229">
    <property type="entry name" value="bla_class_B_core"/>
    <property type="match status" value="1"/>
</dbReference>
<dbReference type="AlphaFoldDB" id="A0A6M4IUI1"/>
<feature type="domain" description="Metallo-beta-lactamase" evidence="6">
    <location>
        <begin position="54"/>
        <end position="247"/>
    </location>
</feature>
<evidence type="ECO:0000256" key="1">
    <source>
        <dbReference type="ARBA" id="ARBA00001947"/>
    </source>
</evidence>
<dbReference type="NCBIfam" id="NF033105">
    <property type="entry name" value="bla_subclass_B3"/>
    <property type="match status" value="1"/>
</dbReference>
<comment type="cofactor">
    <cofactor evidence="1">
        <name>Zn(2+)</name>
        <dbReference type="ChEBI" id="CHEBI:29105"/>
    </cofactor>
</comment>
<dbReference type="SUPFAM" id="SSF56281">
    <property type="entry name" value="Metallo-hydrolase/oxidoreductase"/>
    <property type="match status" value="1"/>
</dbReference>
<dbReference type="Proteomes" id="UP000500938">
    <property type="component" value="Chromosome"/>
</dbReference>
<evidence type="ECO:0000313" key="8">
    <source>
        <dbReference type="Proteomes" id="UP000500938"/>
    </source>
</evidence>
<dbReference type="InterPro" id="IPR051453">
    <property type="entry name" value="MBL_Glyoxalase_II"/>
</dbReference>
<dbReference type="KEGG" id="ggr:HKW67_20135"/>
<gene>
    <name evidence="7" type="primary">bla</name>
    <name evidence="7" type="ORF">HKW67_20135</name>
</gene>
<dbReference type="Pfam" id="PF00753">
    <property type="entry name" value="Lactamase_B"/>
    <property type="match status" value="1"/>
</dbReference>
<dbReference type="PANTHER" id="PTHR46233:SF3">
    <property type="entry name" value="HYDROXYACYLGLUTATHIONE HYDROLASE GLOC"/>
    <property type="match status" value="1"/>
</dbReference>
<feature type="signal peptide" evidence="5">
    <location>
        <begin position="1"/>
        <end position="20"/>
    </location>
</feature>
<evidence type="ECO:0000256" key="2">
    <source>
        <dbReference type="ARBA" id="ARBA00022723"/>
    </source>
</evidence>
<name>A0A6M4IUI1_9BACT</name>
<keyword evidence="5" id="KW-0732">Signal</keyword>
<dbReference type="GO" id="GO:0046872">
    <property type="term" value="F:metal ion binding"/>
    <property type="evidence" value="ECO:0007669"/>
    <property type="project" value="UniProtKB-KW"/>
</dbReference>
<accession>A0A6M4IUI1</accession>
<sequence length="295" mass="30823">MSRAAALGLLSALLAAPLSAQSYTAKECPSCAGWNAPHAPTKLFGNSYYVGTDGLSAILITSPAGHVLIDGGLPESAPLILQNIVALGFRLQDVKLILNSHDHYDHAGGIAELARATGAAVAASASSAKTMRAGIAGANDPQYAMLLAYPKVPLVREIADGDTVRVGALSLVAHFTPGHTAGGTTWSWRTCEGARCLDLVYADSQTPISDSSFRYAGDPRYPSAAADFARGHARIEQLRCDVLITPHPSATKLWERLAATGDAPGLVDPDACKRYAATSRAAFAKRLATEASSRL</sequence>
<proteinExistence type="predicted"/>
<evidence type="ECO:0000256" key="5">
    <source>
        <dbReference type="SAM" id="SignalP"/>
    </source>
</evidence>
<dbReference type="GO" id="GO:0016787">
    <property type="term" value="F:hydrolase activity"/>
    <property type="evidence" value="ECO:0007669"/>
    <property type="project" value="UniProtKB-KW"/>
</dbReference>
<evidence type="ECO:0000259" key="6">
    <source>
        <dbReference type="SMART" id="SM00849"/>
    </source>
</evidence>
<evidence type="ECO:0000256" key="4">
    <source>
        <dbReference type="ARBA" id="ARBA00022833"/>
    </source>
</evidence>
<dbReference type="Gene3D" id="3.60.15.10">
    <property type="entry name" value="Ribonuclease Z/Hydroxyacylglutathione hydrolase-like"/>
    <property type="match status" value="1"/>
</dbReference>
<keyword evidence="3" id="KW-0378">Hydrolase</keyword>
<protein>
    <submittedName>
        <fullName evidence="7">Subclass B3 metallo-beta-lactamase</fullName>
    </submittedName>
</protein>
<organism evidence="7 8">
    <name type="scientific">Gemmatimonas groenlandica</name>
    <dbReference type="NCBI Taxonomy" id="2732249"/>
    <lineage>
        <taxon>Bacteria</taxon>
        <taxon>Pseudomonadati</taxon>
        <taxon>Gemmatimonadota</taxon>
        <taxon>Gemmatimonadia</taxon>
        <taxon>Gemmatimonadales</taxon>
        <taxon>Gemmatimonadaceae</taxon>
        <taxon>Gemmatimonas</taxon>
    </lineage>
</organism>
<dbReference type="PANTHER" id="PTHR46233">
    <property type="entry name" value="HYDROXYACYLGLUTATHIONE HYDROLASE GLOC"/>
    <property type="match status" value="1"/>
</dbReference>
<feature type="chain" id="PRO_5026670269" evidence="5">
    <location>
        <begin position="21"/>
        <end position="295"/>
    </location>
</feature>
<keyword evidence="2" id="KW-0479">Metal-binding</keyword>
<dbReference type="InterPro" id="IPR001279">
    <property type="entry name" value="Metallo-B-lactamas"/>
</dbReference>
<keyword evidence="8" id="KW-1185">Reference proteome</keyword>
<dbReference type="EMBL" id="CP053085">
    <property type="protein sequence ID" value="QJR38330.1"/>
    <property type="molecule type" value="Genomic_DNA"/>
</dbReference>
<dbReference type="SMART" id="SM00849">
    <property type="entry name" value="Lactamase_B"/>
    <property type="match status" value="1"/>
</dbReference>
<evidence type="ECO:0000313" key="7">
    <source>
        <dbReference type="EMBL" id="QJR38330.1"/>
    </source>
</evidence>
<keyword evidence="4" id="KW-0862">Zinc</keyword>